<dbReference type="AlphaFoldDB" id="A0A0E0LZY2"/>
<evidence type="ECO:0000313" key="2">
    <source>
        <dbReference type="EnsemblPlants" id="OPUNC09G05300.1"/>
    </source>
</evidence>
<dbReference type="HOGENOM" id="CLU_1930957_0_0_1"/>
<accession>A0A0E0LZY2</accession>
<dbReference type="EnsemblPlants" id="OPUNC09G05300.1">
    <property type="protein sequence ID" value="OPUNC09G05300.1"/>
    <property type="gene ID" value="OPUNC09G05300"/>
</dbReference>
<proteinExistence type="predicted"/>
<sequence length="131" mass="14493">MRACLDGLKNGLRAKDDELGCKSLEIEGLARSLREANAGNKRLQAELDAGSEAKSEINRLKAELAKERGQSATLTDYYNMTEPKMEALRQEADRAEVKAQRLAREAARATESTKTACRTLHLALNDMGMRL</sequence>
<dbReference type="Proteomes" id="UP000026962">
    <property type="component" value="Chromosome 9"/>
</dbReference>
<reference evidence="2" key="1">
    <citation type="submission" date="2015-04" db="UniProtKB">
        <authorList>
            <consortium name="EnsemblPlants"/>
        </authorList>
    </citation>
    <scope>IDENTIFICATION</scope>
</reference>
<keyword evidence="3" id="KW-1185">Reference proteome</keyword>
<protein>
    <submittedName>
        <fullName evidence="2">Uncharacterized protein</fullName>
    </submittedName>
</protein>
<feature type="coiled-coil region" evidence="1">
    <location>
        <begin position="26"/>
        <end position="112"/>
    </location>
</feature>
<reference evidence="2" key="2">
    <citation type="submission" date="2018-05" db="EMBL/GenBank/DDBJ databases">
        <title>OpunRS2 (Oryza punctata Reference Sequence Version 2).</title>
        <authorList>
            <person name="Zhang J."/>
            <person name="Kudrna D."/>
            <person name="Lee S."/>
            <person name="Talag J."/>
            <person name="Welchert J."/>
            <person name="Wing R.A."/>
        </authorList>
    </citation>
    <scope>NUCLEOTIDE SEQUENCE [LARGE SCALE GENOMIC DNA]</scope>
</reference>
<evidence type="ECO:0000313" key="3">
    <source>
        <dbReference type="Proteomes" id="UP000026962"/>
    </source>
</evidence>
<dbReference type="Gramene" id="OPUNC09G05300.1">
    <property type="protein sequence ID" value="OPUNC09G05300.1"/>
    <property type="gene ID" value="OPUNC09G05300"/>
</dbReference>
<keyword evidence="1" id="KW-0175">Coiled coil</keyword>
<name>A0A0E0LZY2_ORYPU</name>
<dbReference type="OMA" id="YYNDSES"/>
<organism evidence="2">
    <name type="scientific">Oryza punctata</name>
    <name type="common">Red rice</name>
    <dbReference type="NCBI Taxonomy" id="4537"/>
    <lineage>
        <taxon>Eukaryota</taxon>
        <taxon>Viridiplantae</taxon>
        <taxon>Streptophyta</taxon>
        <taxon>Embryophyta</taxon>
        <taxon>Tracheophyta</taxon>
        <taxon>Spermatophyta</taxon>
        <taxon>Magnoliopsida</taxon>
        <taxon>Liliopsida</taxon>
        <taxon>Poales</taxon>
        <taxon>Poaceae</taxon>
        <taxon>BOP clade</taxon>
        <taxon>Oryzoideae</taxon>
        <taxon>Oryzeae</taxon>
        <taxon>Oryzinae</taxon>
        <taxon>Oryza</taxon>
    </lineage>
</organism>
<evidence type="ECO:0000256" key="1">
    <source>
        <dbReference type="SAM" id="Coils"/>
    </source>
</evidence>